<dbReference type="SUPFAM" id="SSF57903">
    <property type="entry name" value="FYVE/PHD zinc finger"/>
    <property type="match status" value="1"/>
</dbReference>
<dbReference type="PANTHER" id="PTHR46508">
    <property type="entry name" value="PHD FINGER FAMILY PROTEIN"/>
    <property type="match status" value="1"/>
</dbReference>
<dbReference type="STRING" id="1590841.A0A2R6QCK9"/>
<sequence>MLFSKEIEGLHDDGFEGSMNEHHIFKEVFFGNDHGRTSKRCLVTGVINFECGYSRQTDASLYSKSENSAIKSQVDSCNVKEDARENFGPGCSSEGCALLMRNEHDKNGKRIKLSVGELSYSRPHSGGILNSSSPLKGVVSSMSQPSSQFVSHAVTCRLVESSSQGVTSSCYLLKRHAESNLGSETSDRNVSKCRLPSLDGSDEKEFGATKAIASPVSQESFVTKLLVTSPSATVTNPPGSLQCDEERKKPSDVHELVVAKKSSNKDSMKDPRPPLRNQIQNLLRAAGWEIGRRKRGDKSNAAFIYFSPQGGSPVREFRKAWNLCGQSLFAGKNVIVQEDGKQWTNITDFWSDLSNTIIKIEEELSNTVTSAALAHRWYLLDPFANMVFIDKKIGTLREGKVVRPRRSLVIDTSAEGDALLSLKNVDSIGNQSERHSPDWLHDSSLVRESVVINSEGNYFACNETCGNRISANFGQLHNGAVKARKGVSVCLYDEKCTCSRDTVSGTGNRHREMSGNKRNGQDPSSSQACGTDSTSDHSTCCLFYVPIASGNPNTMIGRSGTASPRQDSYRNSPSRDRHGSDHGKARSLEIGKPVSMGSSGGGKSFSGEVYDVENQLKGSLDNHLYCINDLAQSNERDTCAPLGTCLDNVSCRPSLVEDSFLEDEDDTEVMQHAELIGKFSGLCDEASNFEMNGTSSVANATWKRKALKKSKRISEVKLATLCQNDRLGLSINKGVGHGIDENIIRLGSGEIKECFATNVGSDRRFEKAFVCSSQHQIEKQSRFRKFKHSTHSSEKFNPYSQCSEHSKEFNYGNIADDTCMHIKIDSLDPETSRQDMKSDIPATQNENGQKRSFPCQLKDDDLLISAVIKNKTFRSTTKQSTRKKKTLRKSKNQRGSCRLLPRSMGKGGKHMEGKWFIFGVRTVLSWLIESGVVSLNEVIQYRNSKDDTVVKHGLVTRDGILCKCCSKVLSVSDFKIHAGFRLNRPCLNLVMESGKPFTLCQLEAWSAEYKARKSATRAVQDDEMDQNDDSCGLCGDGGQLICCDNCPSTFHQACLHVQELPEGNWYCSHCTCRICGDVANDKEASKSPGALKCSQCEHKYHVACLKERGPQQKAASEVEAASDTWFCGESCQEIYLGLQSRIGIVNIISDGFSWTLLRCIHGDQRVHSAQRFVVLKAECNSKLAVALTIMEECFLAMVDPRTGIDMIPHVLYNWGSEFARLNYHGFHTVVLEKDDVVISVASIRIHGVRVAEMPLIATCSRYRRQGMCRRLMNSIEEMLRSVKVEQLVISAIPSLVETWITGFGFQPLEDNERRSLSNINLMVFPGTVWLKKPMFENQACNQEEGTIGSGHTSPSSPDNPTETNACAAGGPTVDFTRQCNGNSSPKEVAKIDQSNGNSPPKGLAKFDQSNGNSSPKEVFIDQDGTLLENFSSLSCQEPASTLGGFQLEMVSHVESVALFDERKLSSDELSQTELMLQDNEK</sequence>
<dbReference type="OrthoDB" id="429143at2759"/>
<keyword evidence="5" id="KW-0539">Nucleus</keyword>
<name>A0A2R6QCK9_ACTCC</name>
<dbReference type="FunCoup" id="A0A2R6QCK9">
    <property type="interactions" value="2152"/>
</dbReference>
<feature type="domain" description="N-acetyltransferase" evidence="9">
    <location>
        <begin position="1185"/>
        <end position="1335"/>
    </location>
</feature>
<dbReference type="Gramene" id="PSS05860">
    <property type="protein sequence ID" value="PSS05860"/>
    <property type="gene ID" value="CEY00_Acc19130"/>
</dbReference>
<feature type="region of interest" description="Disordered" evidence="7">
    <location>
        <begin position="874"/>
        <end position="905"/>
    </location>
</feature>
<dbReference type="PROSITE" id="PS50016">
    <property type="entry name" value="ZF_PHD_2"/>
    <property type="match status" value="1"/>
</dbReference>
<evidence type="ECO:0000256" key="2">
    <source>
        <dbReference type="ARBA" id="ARBA00022723"/>
    </source>
</evidence>
<evidence type="ECO:0000256" key="1">
    <source>
        <dbReference type="ARBA" id="ARBA00004123"/>
    </source>
</evidence>
<feature type="compositionally biased region" description="Polar residues" evidence="7">
    <location>
        <begin position="1344"/>
        <end position="1364"/>
    </location>
</feature>
<organism evidence="10 11">
    <name type="scientific">Actinidia chinensis var. chinensis</name>
    <name type="common">Chinese soft-hair kiwi</name>
    <dbReference type="NCBI Taxonomy" id="1590841"/>
    <lineage>
        <taxon>Eukaryota</taxon>
        <taxon>Viridiplantae</taxon>
        <taxon>Streptophyta</taxon>
        <taxon>Embryophyta</taxon>
        <taxon>Tracheophyta</taxon>
        <taxon>Spermatophyta</taxon>
        <taxon>Magnoliopsida</taxon>
        <taxon>eudicotyledons</taxon>
        <taxon>Gunneridae</taxon>
        <taxon>Pentapetalae</taxon>
        <taxon>asterids</taxon>
        <taxon>Ericales</taxon>
        <taxon>Actinidiaceae</taxon>
        <taxon>Actinidia</taxon>
    </lineage>
</organism>
<accession>A0A2R6QCK9</accession>
<keyword evidence="4" id="KW-0862">Zinc</keyword>
<dbReference type="InterPro" id="IPR056511">
    <property type="entry name" value="IDM1_C"/>
</dbReference>
<dbReference type="CDD" id="cd15539">
    <property type="entry name" value="PHD1_AIRE"/>
    <property type="match status" value="1"/>
</dbReference>
<dbReference type="InterPro" id="IPR013083">
    <property type="entry name" value="Znf_RING/FYVE/PHD"/>
</dbReference>
<dbReference type="InParanoid" id="A0A2R6QCK9"/>
<dbReference type="Pfam" id="PF23209">
    <property type="entry name" value="IDM1_C"/>
    <property type="match status" value="1"/>
</dbReference>
<proteinExistence type="predicted"/>
<dbReference type="SMART" id="SM00249">
    <property type="entry name" value="PHD"/>
    <property type="match status" value="2"/>
</dbReference>
<evidence type="ECO:0000256" key="4">
    <source>
        <dbReference type="ARBA" id="ARBA00022833"/>
    </source>
</evidence>
<evidence type="ECO:0000259" key="8">
    <source>
        <dbReference type="PROSITE" id="PS50016"/>
    </source>
</evidence>
<dbReference type="InterPro" id="IPR019787">
    <property type="entry name" value="Znf_PHD-finger"/>
</dbReference>
<dbReference type="GO" id="GO:0008270">
    <property type="term" value="F:zinc ion binding"/>
    <property type="evidence" value="ECO:0007669"/>
    <property type="project" value="UniProtKB-KW"/>
</dbReference>
<feature type="compositionally biased region" description="Polar residues" evidence="7">
    <location>
        <begin position="553"/>
        <end position="572"/>
    </location>
</feature>
<keyword evidence="3 6" id="KW-0863">Zinc-finger</keyword>
<evidence type="ECO:0000313" key="11">
    <source>
        <dbReference type="Proteomes" id="UP000241394"/>
    </source>
</evidence>
<dbReference type="InterPro" id="IPR016181">
    <property type="entry name" value="Acyl_CoA_acyltransferase"/>
</dbReference>
<dbReference type="OMA" id="KAECNTR"/>
<feature type="region of interest" description="Disordered" evidence="7">
    <location>
        <begin position="502"/>
        <end position="531"/>
    </location>
</feature>
<dbReference type="PROSITE" id="PS51186">
    <property type="entry name" value="GNAT"/>
    <property type="match status" value="1"/>
</dbReference>
<feature type="compositionally biased region" description="Basic and acidic residues" evidence="7">
    <location>
        <begin position="573"/>
        <end position="589"/>
    </location>
</feature>
<comment type="subcellular location">
    <subcellularLocation>
        <location evidence="1">Nucleus</location>
    </subcellularLocation>
</comment>
<dbReference type="Gene3D" id="3.30.40.10">
    <property type="entry name" value="Zinc/RING finger domain, C3HC4 (zinc finger)"/>
    <property type="match status" value="2"/>
</dbReference>
<dbReference type="InterPro" id="IPR032308">
    <property type="entry name" value="TDBD"/>
</dbReference>
<dbReference type="Pfam" id="PF16135">
    <property type="entry name" value="TDBD"/>
    <property type="match status" value="1"/>
</dbReference>
<evidence type="ECO:0000256" key="5">
    <source>
        <dbReference type="ARBA" id="ARBA00023242"/>
    </source>
</evidence>
<protein>
    <submittedName>
        <fullName evidence="10">Increased DNA methylation like</fullName>
    </submittedName>
</protein>
<dbReference type="GO" id="GO:0016747">
    <property type="term" value="F:acyltransferase activity, transferring groups other than amino-acyl groups"/>
    <property type="evidence" value="ECO:0007669"/>
    <property type="project" value="InterPro"/>
</dbReference>
<evidence type="ECO:0000256" key="7">
    <source>
        <dbReference type="SAM" id="MobiDB-lite"/>
    </source>
</evidence>
<keyword evidence="2" id="KW-0479">Metal-binding</keyword>
<reference evidence="10 11" key="1">
    <citation type="submission" date="2017-07" db="EMBL/GenBank/DDBJ databases">
        <title>An improved, manually edited Actinidia chinensis var. chinensis (kiwifruit) genome highlights the challenges associated with draft genomes and gene prediction in plants.</title>
        <authorList>
            <person name="Pilkington S."/>
            <person name="Crowhurst R."/>
            <person name="Hilario E."/>
            <person name="Nardozza S."/>
            <person name="Fraser L."/>
            <person name="Peng Y."/>
            <person name="Gunaseelan K."/>
            <person name="Simpson R."/>
            <person name="Tahir J."/>
            <person name="Deroles S."/>
            <person name="Templeton K."/>
            <person name="Luo Z."/>
            <person name="Davy M."/>
            <person name="Cheng C."/>
            <person name="Mcneilage M."/>
            <person name="Scaglione D."/>
            <person name="Liu Y."/>
            <person name="Zhang Q."/>
            <person name="Datson P."/>
            <person name="De Silva N."/>
            <person name="Gardiner S."/>
            <person name="Bassett H."/>
            <person name="Chagne D."/>
            <person name="Mccallum J."/>
            <person name="Dzierzon H."/>
            <person name="Deng C."/>
            <person name="Wang Y.-Y."/>
            <person name="Barron N."/>
            <person name="Manako K."/>
            <person name="Bowen J."/>
            <person name="Foster T."/>
            <person name="Erridge Z."/>
            <person name="Tiffin H."/>
            <person name="Waite C."/>
            <person name="Davies K."/>
            <person name="Grierson E."/>
            <person name="Laing W."/>
            <person name="Kirk R."/>
            <person name="Chen X."/>
            <person name="Wood M."/>
            <person name="Montefiori M."/>
            <person name="Brummell D."/>
            <person name="Schwinn K."/>
            <person name="Catanach A."/>
            <person name="Fullerton C."/>
            <person name="Li D."/>
            <person name="Meiyalaghan S."/>
            <person name="Nieuwenhuizen N."/>
            <person name="Read N."/>
            <person name="Prakash R."/>
            <person name="Hunter D."/>
            <person name="Zhang H."/>
            <person name="Mckenzie M."/>
            <person name="Knabel M."/>
            <person name="Harris A."/>
            <person name="Allan A."/>
            <person name="Chen A."/>
            <person name="Janssen B."/>
            <person name="Plunkett B."/>
            <person name="Dwamena C."/>
            <person name="Voogd C."/>
            <person name="Leif D."/>
            <person name="Lafferty D."/>
            <person name="Souleyre E."/>
            <person name="Varkonyi-Gasic E."/>
            <person name="Gambi F."/>
            <person name="Hanley J."/>
            <person name="Yao J.-L."/>
            <person name="Cheung J."/>
            <person name="David K."/>
            <person name="Warren B."/>
            <person name="Marsh K."/>
            <person name="Snowden K."/>
            <person name="Lin-Wang K."/>
            <person name="Brian L."/>
            <person name="Martinez-Sanchez M."/>
            <person name="Wang M."/>
            <person name="Ileperuma N."/>
            <person name="Macnee N."/>
            <person name="Campin R."/>
            <person name="Mcatee P."/>
            <person name="Drummond R."/>
            <person name="Espley R."/>
            <person name="Ireland H."/>
            <person name="Wu R."/>
            <person name="Atkinson R."/>
            <person name="Karunairetnam S."/>
            <person name="Bulley S."/>
            <person name="Chunkath S."/>
            <person name="Hanley Z."/>
            <person name="Storey R."/>
            <person name="Thrimawithana A."/>
            <person name="Thomson S."/>
            <person name="David C."/>
            <person name="Testolin R."/>
        </authorList>
    </citation>
    <scope>NUCLEOTIDE SEQUENCE [LARGE SCALE GENOMIC DNA]</scope>
    <source>
        <strain evidence="11">cv. Red5</strain>
        <tissue evidence="10">Young leaf</tissue>
    </source>
</reference>
<evidence type="ECO:0000256" key="3">
    <source>
        <dbReference type="ARBA" id="ARBA00022771"/>
    </source>
</evidence>
<comment type="caution">
    <text evidence="10">The sequence shown here is derived from an EMBL/GenBank/DDBJ whole genome shotgun (WGS) entry which is preliminary data.</text>
</comment>
<feature type="region of interest" description="Disordered" evidence="7">
    <location>
        <begin position="553"/>
        <end position="602"/>
    </location>
</feature>
<dbReference type="PANTHER" id="PTHR46508:SF2">
    <property type="entry name" value="INCREASED DNA METHYLATION 1"/>
    <property type="match status" value="1"/>
</dbReference>
<reference evidence="11" key="2">
    <citation type="journal article" date="2018" name="BMC Genomics">
        <title>A manually annotated Actinidia chinensis var. chinensis (kiwifruit) genome highlights the challenges associated with draft genomes and gene prediction in plants.</title>
        <authorList>
            <person name="Pilkington S.M."/>
            <person name="Crowhurst R."/>
            <person name="Hilario E."/>
            <person name="Nardozza S."/>
            <person name="Fraser L."/>
            <person name="Peng Y."/>
            <person name="Gunaseelan K."/>
            <person name="Simpson R."/>
            <person name="Tahir J."/>
            <person name="Deroles S.C."/>
            <person name="Templeton K."/>
            <person name="Luo Z."/>
            <person name="Davy M."/>
            <person name="Cheng C."/>
            <person name="McNeilage M."/>
            <person name="Scaglione D."/>
            <person name="Liu Y."/>
            <person name="Zhang Q."/>
            <person name="Datson P."/>
            <person name="De Silva N."/>
            <person name="Gardiner S.E."/>
            <person name="Bassett H."/>
            <person name="Chagne D."/>
            <person name="McCallum J."/>
            <person name="Dzierzon H."/>
            <person name="Deng C."/>
            <person name="Wang Y.Y."/>
            <person name="Barron L."/>
            <person name="Manako K."/>
            <person name="Bowen J."/>
            <person name="Foster T.M."/>
            <person name="Erridge Z.A."/>
            <person name="Tiffin H."/>
            <person name="Waite C.N."/>
            <person name="Davies K.M."/>
            <person name="Grierson E.P."/>
            <person name="Laing W.A."/>
            <person name="Kirk R."/>
            <person name="Chen X."/>
            <person name="Wood M."/>
            <person name="Montefiori M."/>
            <person name="Brummell D.A."/>
            <person name="Schwinn K.E."/>
            <person name="Catanach A."/>
            <person name="Fullerton C."/>
            <person name="Li D."/>
            <person name="Meiyalaghan S."/>
            <person name="Nieuwenhuizen N."/>
            <person name="Read N."/>
            <person name="Prakash R."/>
            <person name="Hunter D."/>
            <person name="Zhang H."/>
            <person name="McKenzie M."/>
            <person name="Knabel M."/>
            <person name="Harris A."/>
            <person name="Allan A.C."/>
            <person name="Gleave A."/>
            <person name="Chen A."/>
            <person name="Janssen B.J."/>
            <person name="Plunkett B."/>
            <person name="Ampomah-Dwamena C."/>
            <person name="Voogd C."/>
            <person name="Leif D."/>
            <person name="Lafferty D."/>
            <person name="Souleyre E.J.F."/>
            <person name="Varkonyi-Gasic E."/>
            <person name="Gambi F."/>
            <person name="Hanley J."/>
            <person name="Yao J.L."/>
            <person name="Cheung J."/>
            <person name="David K.M."/>
            <person name="Warren B."/>
            <person name="Marsh K."/>
            <person name="Snowden K.C."/>
            <person name="Lin-Wang K."/>
            <person name="Brian L."/>
            <person name="Martinez-Sanchez M."/>
            <person name="Wang M."/>
            <person name="Ileperuma N."/>
            <person name="Macnee N."/>
            <person name="Campin R."/>
            <person name="McAtee P."/>
            <person name="Drummond R.S.M."/>
            <person name="Espley R.V."/>
            <person name="Ireland H.S."/>
            <person name="Wu R."/>
            <person name="Atkinson R.G."/>
            <person name="Karunairetnam S."/>
            <person name="Bulley S."/>
            <person name="Chunkath S."/>
            <person name="Hanley Z."/>
            <person name="Storey R."/>
            <person name="Thrimawithana A.H."/>
            <person name="Thomson S."/>
            <person name="David C."/>
            <person name="Testolin R."/>
            <person name="Huang H."/>
            <person name="Hellens R.P."/>
            <person name="Schaffer R.J."/>
        </authorList>
    </citation>
    <scope>NUCLEOTIDE SEQUENCE [LARGE SCALE GENOMIC DNA]</scope>
    <source>
        <strain evidence="11">cv. Red5</strain>
    </source>
</reference>
<feature type="domain" description="PHD-type" evidence="8">
    <location>
        <begin position="1028"/>
        <end position="1073"/>
    </location>
</feature>
<feature type="region of interest" description="Disordered" evidence="7">
    <location>
        <begin position="830"/>
        <end position="853"/>
    </location>
</feature>
<keyword evidence="11" id="KW-1185">Reference proteome</keyword>
<feature type="compositionally biased region" description="Basic residues" evidence="7">
    <location>
        <begin position="880"/>
        <end position="892"/>
    </location>
</feature>
<feature type="region of interest" description="Disordered" evidence="7">
    <location>
        <begin position="1344"/>
        <end position="1414"/>
    </location>
</feature>
<dbReference type="EMBL" id="NKQK01000017">
    <property type="protein sequence ID" value="PSS05860.1"/>
    <property type="molecule type" value="Genomic_DNA"/>
</dbReference>
<dbReference type="FunFam" id="3.30.40.10:FF:000465">
    <property type="entry name" value="Increased DNA methylation 1"/>
    <property type="match status" value="1"/>
</dbReference>
<evidence type="ECO:0000256" key="6">
    <source>
        <dbReference type="PROSITE-ProRule" id="PRU00146"/>
    </source>
</evidence>
<evidence type="ECO:0000259" key="9">
    <source>
        <dbReference type="PROSITE" id="PS51186"/>
    </source>
</evidence>
<dbReference type="InterPro" id="IPR000182">
    <property type="entry name" value="GNAT_dom"/>
</dbReference>
<dbReference type="Proteomes" id="UP000241394">
    <property type="component" value="Chromosome LG17"/>
</dbReference>
<feature type="compositionally biased region" description="Polar residues" evidence="7">
    <location>
        <begin position="1375"/>
        <end position="1385"/>
    </location>
</feature>
<dbReference type="InterPro" id="IPR001965">
    <property type="entry name" value="Znf_PHD"/>
</dbReference>
<dbReference type="Pfam" id="PF00628">
    <property type="entry name" value="PHD"/>
    <property type="match status" value="1"/>
</dbReference>
<dbReference type="CDD" id="cd04301">
    <property type="entry name" value="NAT_SF"/>
    <property type="match status" value="1"/>
</dbReference>
<feature type="region of interest" description="Disordered" evidence="7">
    <location>
        <begin position="232"/>
        <end position="252"/>
    </location>
</feature>
<dbReference type="Gene3D" id="3.40.630.30">
    <property type="match status" value="1"/>
</dbReference>
<dbReference type="InterPro" id="IPR011011">
    <property type="entry name" value="Znf_FYVE_PHD"/>
</dbReference>
<gene>
    <name evidence="10" type="ORF">CEY00_Acc19130</name>
</gene>
<dbReference type="GO" id="GO:0005634">
    <property type="term" value="C:nucleus"/>
    <property type="evidence" value="ECO:0007669"/>
    <property type="project" value="UniProtKB-SubCell"/>
</dbReference>
<feature type="compositionally biased region" description="Polar residues" evidence="7">
    <location>
        <begin position="516"/>
        <end position="531"/>
    </location>
</feature>
<dbReference type="SUPFAM" id="SSF55729">
    <property type="entry name" value="Acyl-CoA N-acyltransferases (Nat)"/>
    <property type="match status" value="1"/>
</dbReference>
<evidence type="ECO:0000313" key="10">
    <source>
        <dbReference type="EMBL" id="PSS05860.1"/>
    </source>
</evidence>